<reference evidence="12 13" key="1">
    <citation type="submission" date="2019-09" db="EMBL/GenBank/DDBJ databases">
        <title>Ecophysiology of the spiral-shaped methanotroph Methylospira mobilis as revealed by the complete genome sequence.</title>
        <authorList>
            <person name="Oshkin I.Y."/>
            <person name="Dedysh S.N."/>
            <person name="Miroshnikov K."/>
            <person name="Danilova O.V."/>
            <person name="Hakobyan A."/>
            <person name="Liesack W."/>
        </authorList>
    </citation>
    <scope>NUCLEOTIDE SEQUENCE [LARGE SCALE GENOMIC DNA]</scope>
    <source>
        <strain evidence="12 13">Shm1</strain>
    </source>
</reference>
<protein>
    <recommendedName>
        <fullName evidence="10">Phosphoheptose isomerase</fullName>
        <ecNumber evidence="10">5.3.1.28</ecNumber>
    </recommendedName>
    <alternativeName>
        <fullName evidence="10">Sedoheptulose 7-phosphate isomerase</fullName>
    </alternativeName>
</protein>
<name>A0A5Q0BI58_9GAMM</name>
<comment type="function">
    <text evidence="2 10">Catalyzes the isomerization of sedoheptulose 7-phosphate in D-glycero-D-manno-heptose 7-phosphate.</text>
</comment>
<dbReference type="EMBL" id="CP044205">
    <property type="protein sequence ID" value="QFY41818.1"/>
    <property type="molecule type" value="Genomic_DNA"/>
</dbReference>
<feature type="binding site" evidence="10">
    <location>
        <position position="177"/>
    </location>
    <ligand>
        <name>Zn(2+)</name>
        <dbReference type="ChEBI" id="CHEBI:29105"/>
    </ligand>
</feature>
<dbReference type="InterPro" id="IPR046348">
    <property type="entry name" value="SIS_dom_sf"/>
</dbReference>
<keyword evidence="6 10" id="KW-0479">Metal-binding</keyword>
<comment type="catalytic activity">
    <reaction evidence="1 10">
        <text>2 D-sedoheptulose 7-phosphate = D-glycero-alpha-D-manno-heptose 7-phosphate + D-glycero-beta-D-manno-heptose 7-phosphate</text>
        <dbReference type="Rhea" id="RHEA:27489"/>
        <dbReference type="ChEBI" id="CHEBI:57483"/>
        <dbReference type="ChEBI" id="CHEBI:60203"/>
        <dbReference type="ChEBI" id="CHEBI:60204"/>
        <dbReference type="EC" id="5.3.1.28"/>
    </reaction>
</comment>
<dbReference type="RefSeq" id="WP_153247800.1">
    <property type="nucleotide sequence ID" value="NZ_CP044205.1"/>
</dbReference>
<dbReference type="Gene3D" id="3.40.50.10490">
    <property type="entry name" value="Glucose-6-phosphate isomerase like protein, domain 1"/>
    <property type="match status" value="1"/>
</dbReference>
<feature type="domain" description="SIS" evidence="11">
    <location>
        <begin position="30"/>
        <end position="189"/>
    </location>
</feature>
<dbReference type="GO" id="GO:2001061">
    <property type="term" value="P:D-glycero-D-manno-heptose 7-phosphate biosynthetic process"/>
    <property type="evidence" value="ECO:0007669"/>
    <property type="project" value="UniProtKB-UniPathway"/>
</dbReference>
<accession>A0A5Q0BI58</accession>
<dbReference type="GO" id="GO:0008968">
    <property type="term" value="F:D-sedoheptulose 7-phosphate isomerase activity"/>
    <property type="evidence" value="ECO:0007669"/>
    <property type="project" value="UniProtKB-UniRule"/>
</dbReference>
<feature type="binding site" evidence="10">
    <location>
        <position position="122"/>
    </location>
    <ligand>
        <name>substrate</name>
    </ligand>
</feature>
<dbReference type="UniPathway" id="UPA00041">
    <property type="reaction ID" value="UER00436"/>
</dbReference>
<dbReference type="AlphaFoldDB" id="A0A5Q0BI58"/>
<evidence type="ECO:0000256" key="5">
    <source>
        <dbReference type="ARBA" id="ARBA00022490"/>
    </source>
</evidence>
<evidence type="ECO:0000256" key="2">
    <source>
        <dbReference type="ARBA" id="ARBA00003172"/>
    </source>
</evidence>
<comment type="cofactor">
    <cofactor evidence="10">
        <name>Zn(2+)</name>
        <dbReference type="ChEBI" id="CHEBI:29105"/>
    </cofactor>
    <text evidence="10">Binds 1 zinc ion per subunit.</text>
</comment>
<dbReference type="CDD" id="cd05006">
    <property type="entry name" value="SIS_GmhA"/>
    <property type="match status" value="1"/>
</dbReference>
<dbReference type="EC" id="5.3.1.28" evidence="10"/>
<evidence type="ECO:0000256" key="9">
    <source>
        <dbReference type="ARBA" id="ARBA00023277"/>
    </source>
</evidence>
<dbReference type="PANTHER" id="PTHR30390">
    <property type="entry name" value="SEDOHEPTULOSE 7-PHOSPHATE ISOMERASE / DNAA INITIATOR-ASSOCIATING FACTOR FOR REPLICATION INITIATION"/>
    <property type="match status" value="1"/>
</dbReference>
<keyword evidence="9 10" id="KW-0119">Carbohydrate metabolism</keyword>
<evidence type="ECO:0000256" key="4">
    <source>
        <dbReference type="ARBA" id="ARBA00009894"/>
    </source>
</evidence>
<keyword evidence="13" id="KW-1185">Reference proteome</keyword>
<evidence type="ECO:0000313" key="12">
    <source>
        <dbReference type="EMBL" id="QFY41818.1"/>
    </source>
</evidence>
<dbReference type="GO" id="GO:0097367">
    <property type="term" value="F:carbohydrate derivative binding"/>
    <property type="evidence" value="ECO:0007669"/>
    <property type="project" value="InterPro"/>
</dbReference>
<feature type="binding site" evidence="10">
    <location>
        <position position="58"/>
    </location>
    <ligand>
        <name>Zn(2+)</name>
        <dbReference type="ChEBI" id="CHEBI:29105"/>
    </ligand>
</feature>
<dbReference type="PANTHER" id="PTHR30390:SF6">
    <property type="entry name" value="DNAA INITIATOR-ASSOCIATING PROTEIN DIAA"/>
    <property type="match status" value="1"/>
</dbReference>
<dbReference type="PROSITE" id="PS51464">
    <property type="entry name" value="SIS"/>
    <property type="match status" value="1"/>
</dbReference>
<evidence type="ECO:0000256" key="8">
    <source>
        <dbReference type="ARBA" id="ARBA00023235"/>
    </source>
</evidence>
<evidence type="ECO:0000259" key="11">
    <source>
        <dbReference type="PROSITE" id="PS51464"/>
    </source>
</evidence>
<dbReference type="OrthoDB" id="9810929at2"/>
<sequence>MSADIIDTALNEHQAVITRLQAFTPVIRQIADRIRLCLNQGGKLLLMGNGGSAADSQHIAAEFVGRFRRERRGLPAIALTTDTSILTSIGNDYGYEHIFARQIDALCEAKDVVVGITTSGNSPSVIKAIQLAREMGACTIGFSGESGGRLAEVSELTLKVPSANTARIQEGHILVGHILCELLDDLQRR</sequence>
<dbReference type="GO" id="GO:0005975">
    <property type="term" value="P:carbohydrate metabolic process"/>
    <property type="evidence" value="ECO:0007669"/>
    <property type="project" value="UniProtKB-UniRule"/>
</dbReference>
<dbReference type="Pfam" id="PF13580">
    <property type="entry name" value="SIS_2"/>
    <property type="match status" value="1"/>
</dbReference>
<evidence type="ECO:0000256" key="6">
    <source>
        <dbReference type="ARBA" id="ARBA00022723"/>
    </source>
</evidence>
<evidence type="ECO:0000256" key="10">
    <source>
        <dbReference type="HAMAP-Rule" id="MF_00067"/>
    </source>
</evidence>
<keyword evidence="5 10" id="KW-0963">Cytoplasm</keyword>
<evidence type="ECO:0000256" key="3">
    <source>
        <dbReference type="ARBA" id="ARBA00004496"/>
    </source>
</evidence>
<feature type="binding site" evidence="10">
    <location>
        <begin position="117"/>
        <end position="119"/>
    </location>
    <ligand>
        <name>substrate</name>
    </ligand>
</feature>
<dbReference type="InterPro" id="IPR004515">
    <property type="entry name" value="Phosphoheptose_Isoase"/>
</dbReference>
<feature type="binding site" evidence="10">
    <location>
        <position position="169"/>
    </location>
    <ligand>
        <name>Zn(2+)</name>
        <dbReference type="ChEBI" id="CHEBI:29105"/>
    </ligand>
</feature>
<keyword evidence="8 10" id="KW-0413">Isomerase</keyword>
<comment type="subunit">
    <text evidence="10">Homotetramer.</text>
</comment>
<comment type="pathway">
    <text evidence="10">Carbohydrate biosynthesis; D-glycero-D-manno-heptose 7-phosphate biosynthesis; D-glycero-alpha-D-manno-heptose 7-phosphate and D-glycero-beta-D-manno-heptose 7-phosphate from sedoheptulose 7-phosphate: step 1/1.</text>
</comment>
<dbReference type="GO" id="GO:0005737">
    <property type="term" value="C:cytoplasm"/>
    <property type="evidence" value="ECO:0007669"/>
    <property type="project" value="UniProtKB-SubCell"/>
</dbReference>
<dbReference type="SUPFAM" id="SSF53697">
    <property type="entry name" value="SIS domain"/>
    <property type="match status" value="1"/>
</dbReference>
<evidence type="ECO:0000313" key="13">
    <source>
        <dbReference type="Proteomes" id="UP000325755"/>
    </source>
</evidence>
<feature type="binding site" evidence="10">
    <location>
        <position position="62"/>
    </location>
    <ligand>
        <name>Zn(2+)</name>
        <dbReference type="ChEBI" id="CHEBI:29105"/>
    </ligand>
</feature>
<evidence type="ECO:0000256" key="1">
    <source>
        <dbReference type="ARBA" id="ARBA00000348"/>
    </source>
</evidence>
<organism evidence="12 13">
    <name type="scientific">Candidatus Methylospira mobilis</name>
    <dbReference type="NCBI Taxonomy" id="1808979"/>
    <lineage>
        <taxon>Bacteria</taxon>
        <taxon>Pseudomonadati</taxon>
        <taxon>Pseudomonadota</taxon>
        <taxon>Gammaproteobacteria</taxon>
        <taxon>Methylococcales</taxon>
        <taxon>Methylococcaceae</taxon>
        <taxon>Candidatus Methylospira</taxon>
    </lineage>
</organism>
<keyword evidence="7 10" id="KW-0862">Zinc</keyword>
<dbReference type="GO" id="GO:0008270">
    <property type="term" value="F:zinc ion binding"/>
    <property type="evidence" value="ECO:0007669"/>
    <property type="project" value="UniProtKB-UniRule"/>
</dbReference>
<dbReference type="Proteomes" id="UP000325755">
    <property type="component" value="Chromosome"/>
</dbReference>
<feature type="binding site" evidence="10">
    <location>
        <begin position="49"/>
        <end position="51"/>
    </location>
    <ligand>
        <name>substrate</name>
    </ligand>
</feature>
<evidence type="ECO:0000256" key="7">
    <source>
        <dbReference type="ARBA" id="ARBA00022833"/>
    </source>
</evidence>
<comment type="subcellular location">
    <subcellularLocation>
        <location evidence="3 10">Cytoplasm</location>
    </subcellularLocation>
</comment>
<dbReference type="KEGG" id="mmob:F6R98_03555"/>
<proteinExistence type="inferred from homology"/>
<gene>
    <name evidence="10" type="primary">gmhA</name>
    <name evidence="12" type="ORF">F6R98_03555</name>
</gene>
<feature type="binding site" evidence="10">
    <location>
        <position position="169"/>
    </location>
    <ligand>
        <name>substrate</name>
    </ligand>
</feature>
<dbReference type="InterPro" id="IPR035461">
    <property type="entry name" value="GmhA/DiaA"/>
</dbReference>
<comment type="miscellaneous">
    <text evidence="10">The reaction produces a racemic mixture of D-glycero-alpha-D-manno-heptose 7-phosphate and D-glycero-beta-D-manno-heptose 7-phosphate.</text>
</comment>
<feature type="binding site" evidence="10">
    <location>
        <begin position="91"/>
        <end position="92"/>
    </location>
    <ligand>
        <name>substrate</name>
    </ligand>
</feature>
<comment type="similarity">
    <text evidence="4 10">Belongs to the SIS family. GmhA subfamily.</text>
</comment>
<dbReference type="InterPro" id="IPR050099">
    <property type="entry name" value="SIS_GmhA/DiaA_subfam"/>
</dbReference>
<dbReference type="InterPro" id="IPR001347">
    <property type="entry name" value="SIS_dom"/>
</dbReference>
<dbReference type="HAMAP" id="MF_00067">
    <property type="entry name" value="GmhA"/>
    <property type="match status" value="1"/>
</dbReference>
<dbReference type="InParanoid" id="A0A5Q0BI58"/>
<feature type="binding site" evidence="10">
    <location>
        <position position="62"/>
    </location>
    <ligand>
        <name>substrate</name>
    </ligand>
</feature>